<proteinExistence type="inferred from homology"/>
<evidence type="ECO:0000256" key="1">
    <source>
        <dbReference type="ARBA" id="ARBA00004418"/>
    </source>
</evidence>
<evidence type="ECO:0000259" key="8">
    <source>
        <dbReference type="Pfam" id="PF04234"/>
    </source>
</evidence>
<dbReference type="Proteomes" id="UP001595530">
    <property type="component" value="Unassembled WGS sequence"/>
</dbReference>
<reference evidence="10" key="1">
    <citation type="journal article" date="2019" name="Int. J. Syst. Evol. Microbiol.">
        <title>The Global Catalogue of Microorganisms (GCM) 10K type strain sequencing project: providing services to taxonomists for standard genome sequencing and annotation.</title>
        <authorList>
            <consortium name="The Broad Institute Genomics Platform"/>
            <consortium name="The Broad Institute Genome Sequencing Center for Infectious Disease"/>
            <person name="Wu L."/>
            <person name="Ma J."/>
        </authorList>
    </citation>
    <scope>NUCLEOTIDE SEQUENCE [LARGE SCALE GENOMIC DNA]</scope>
    <source>
        <strain evidence="10">KCTC 42986</strain>
    </source>
</reference>
<evidence type="ECO:0000256" key="4">
    <source>
        <dbReference type="ARBA" id="ARBA00022729"/>
    </source>
</evidence>
<keyword evidence="10" id="KW-1185">Reference proteome</keyword>
<comment type="subcellular location">
    <subcellularLocation>
        <location evidence="1">Periplasm</location>
    </subcellularLocation>
</comment>
<organism evidence="9 10">
    <name type="scientific">Undibacterium arcticum</name>
    <dbReference type="NCBI Taxonomy" id="1762892"/>
    <lineage>
        <taxon>Bacteria</taxon>
        <taxon>Pseudomonadati</taxon>
        <taxon>Pseudomonadota</taxon>
        <taxon>Betaproteobacteria</taxon>
        <taxon>Burkholderiales</taxon>
        <taxon>Oxalobacteraceae</taxon>
        <taxon>Undibacterium</taxon>
    </lineage>
</organism>
<evidence type="ECO:0000313" key="10">
    <source>
        <dbReference type="Proteomes" id="UP001595530"/>
    </source>
</evidence>
<dbReference type="Pfam" id="PF04234">
    <property type="entry name" value="CopC"/>
    <property type="match status" value="1"/>
</dbReference>
<dbReference type="Gene3D" id="2.60.40.1220">
    <property type="match status" value="1"/>
</dbReference>
<evidence type="ECO:0000256" key="3">
    <source>
        <dbReference type="ARBA" id="ARBA00022723"/>
    </source>
</evidence>
<dbReference type="NCBIfam" id="NF033814">
    <property type="entry name" value="copper_CopC"/>
    <property type="match status" value="1"/>
</dbReference>
<dbReference type="InterPro" id="IPR032694">
    <property type="entry name" value="CopC/D"/>
</dbReference>
<keyword evidence="3" id="KW-0479">Metal-binding</keyword>
<comment type="similarity">
    <text evidence="2">Belongs to the CopC family.</text>
</comment>
<keyword evidence="6" id="KW-0186">Copper</keyword>
<sequence>MNRLHRLLLTALVAGMAFVSEVAWAHAKLQNATPASGATLESPPREISLHFNEKLEGAFSSVKVTTSAGQNIGAATSHLDSVKPSILRLDLPSLKQGTYGVHWAVVGQDGHRIKGEYNFTVK</sequence>
<dbReference type="RefSeq" id="WP_390324437.1">
    <property type="nucleotide sequence ID" value="NZ_JBHRTP010000020.1"/>
</dbReference>
<accession>A0ABV7F285</accession>
<feature type="signal peptide" evidence="7">
    <location>
        <begin position="1"/>
        <end position="25"/>
    </location>
</feature>
<protein>
    <submittedName>
        <fullName evidence="9">Copper homeostasis periplasmic binding protein CopC</fullName>
    </submittedName>
</protein>
<dbReference type="PANTHER" id="PTHR34820">
    <property type="entry name" value="INNER MEMBRANE PROTEIN YEBZ"/>
    <property type="match status" value="1"/>
</dbReference>
<dbReference type="InterPro" id="IPR007348">
    <property type="entry name" value="CopC_dom"/>
</dbReference>
<dbReference type="SUPFAM" id="SSF81296">
    <property type="entry name" value="E set domains"/>
    <property type="match status" value="1"/>
</dbReference>
<keyword evidence="5" id="KW-0574">Periplasm</keyword>
<dbReference type="PANTHER" id="PTHR34820:SF4">
    <property type="entry name" value="INNER MEMBRANE PROTEIN YEBZ"/>
    <property type="match status" value="1"/>
</dbReference>
<dbReference type="EMBL" id="JBHRTP010000020">
    <property type="protein sequence ID" value="MFC3107806.1"/>
    <property type="molecule type" value="Genomic_DNA"/>
</dbReference>
<dbReference type="InterPro" id="IPR014756">
    <property type="entry name" value="Ig_E-set"/>
</dbReference>
<feature type="domain" description="CopC" evidence="8">
    <location>
        <begin position="26"/>
        <end position="121"/>
    </location>
</feature>
<evidence type="ECO:0000313" key="9">
    <source>
        <dbReference type="EMBL" id="MFC3107806.1"/>
    </source>
</evidence>
<evidence type="ECO:0000256" key="6">
    <source>
        <dbReference type="ARBA" id="ARBA00023008"/>
    </source>
</evidence>
<evidence type="ECO:0000256" key="7">
    <source>
        <dbReference type="SAM" id="SignalP"/>
    </source>
</evidence>
<evidence type="ECO:0000256" key="5">
    <source>
        <dbReference type="ARBA" id="ARBA00022764"/>
    </source>
</evidence>
<comment type="caution">
    <text evidence="9">The sequence shown here is derived from an EMBL/GenBank/DDBJ whole genome shotgun (WGS) entry which is preliminary data.</text>
</comment>
<name>A0ABV7F285_9BURK</name>
<feature type="chain" id="PRO_5045691162" evidence="7">
    <location>
        <begin position="26"/>
        <end position="122"/>
    </location>
</feature>
<gene>
    <name evidence="9" type="primary">copC</name>
    <name evidence="9" type="ORF">ACFOFO_07510</name>
</gene>
<dbReference type="InterPro" id="IPR047685">
    <property type="entry name" value="CopC-like"/>
</dbReference>
<keyword evidence="4 7" id="KW-0732">Signal</keyword>
<evidence type="ECO:0000256" key="2">
    <source>
        <dbReference type="ARBA" id="ARBA00010509"/>
    </source>
</evidence>
<dbReference type="InterPro" id="IPR014755">
    <property type="entry name" value="Cu-Rt/internalin_Ig-like"/>
</dbReference>